<evidence type="ECO:0000313" key="1">
    <source>
        <dbReference type="EMBL" id="KNE01157.1"/>
    </source>
</evidence>
<protein>
    <submittedName>
        <fullName evidence="1">Uncharacterized protein</fullName>
    </submittedName>
</protein>
<organism evidence="1 2">
    <name type="scientific">Candidozyma auris</name>
    <name type="common">Yeast</name>
    <name type="synonym">Candida auris</name>
    <dbReference type="NCBI Taxonomy" id="498019"/>
    <lineage>
        <taxon>Eukaryota</taxon>
        <taxon>Fungi</taxon>
        <taxon>Dikarya</taxon>
        <taxon>Ascomycota</taxon>
        <taxon>Saccharomycotina</taxon>
        <taxon>Pichiomycetes</taxon>
        <taxon>Metschnikowiaceae</taxon>
        <taxon>Candidozyma</taxon>
    </lineage>
</organism>
<gene>
    <name evidence="1" type="ORF">QG37_02042</name>
</gene>
<dbReference type="Proteomes" id="UP000037122">
    <property type="component" value="Unassembled WGS sequence"/>
</dbReference>
<comment type="caution">
    <text evidence="1">The sequence shown here is derived from an EMBL/GenBank/DDBJ whole genome shotgun (WGS) entry which is preliminary data.</text>
</comment>
<dbReference type="EMBL" id="LGST01000016">
    <property type="protein sequence ID" value="KNE01157.1"/>
    <property type="molecule type" value="Genomic_DNA"/>
</dbReference>
<dbReference type="VEuPathDB" id="FungiDB:QG37_02042"/>
<proteinExistence type="predicted"/>
<name>A0A0L0P458_CANAR</name>
<reference evidence="2" key="1">
    <citation type="journal article" date="2015" name="BMC Genomics">
        <title>Draft genome of a commonly misdiagnosed multidrug resistant pathogen Candida auris.</title>
        <authorList>
            <person name="Chatterjee S."/>
            <person name="Alampalli S.V."/>
            <person name="Nageshan R.K."/>
            <person name="Chettiar S.T."/>
            <person name="Joshi S."/>
            <person name="Tatu U.S."/>
        </authorList>
    </citation>
    <scope>NUCLEOTIDE SEQUENCE [LARGE SCALE GENOMIC DNA]</scope>
    <source>
        <strain evidence="2">6684</strain>
    </source>
</reference>
<dbReference type="AlphaFoldDB" id="A0A0L0P458"/>
<accession>A0A0L0P458</accession>
<sequence>MILKPLGGGTLRDPGKGEVEGPWGLLGPLLFWACVVFVPTQLMEKFAFHNDYSFASMPDCTGCSLLEIVLSSLASLAWPTYVWCE</sequence>
<evidence type="ECO:0000313" key="2">
    <source>
        <dbReference type="Proteomes" id="UP000037122"/>
    </source>
</evidence>